<dbReference type="Proteomes" id="UP000015106">
    <property type="component" value="Chromosome 5"/>
</dbReference>
<keyword evidence="2" id="KW-1185">Reference proteome</keyword>
<dbReference type="Gramene" id="TuG1812G0500000465.01.T01">
    <property type="protein sequence ID" value="TuG1812G0500000465.01.T01.cds425694"/>
    <property type="gene ID" value="TuG1812G0500000465.01"/>
</dbReference>
<dbReference type="AlphaFoldDB" id="A0A8R7Q8A7"/>
<organism evidence="1 2">
    <name type="scientific">Triticum urartu</name>
    <name type="common">Red wild einkorn</name>
    <name type="synonym">Crithodium urartu</name>
    <dbReference type="NCBI Taxonomy" id="4572"/>
    <lineage>
        <taxon>Eukaryota</taxon>
        <taxon>Viridiplantae</taxon>
        <taxon>Streptophyta</taxon>
        <taxon>Embryophyta</taxon>
        <taxon>Tracheophyta</taxon>
        <taxon>Spermatophyta</taxon>
        <taxon>Magnoliopsida</taxon>
        <taxon>Liliopsida</taxon>
        <taxon>Poales</taxon>
        <taxon>Poaceae</taxon>
        <taxon>BOP clade</taxon>
        <taxon>Pooideae</taxon>
        <taxon>Triticodae</taxon>
        <taxon>Triticeae</taxon>
        <taxon>Triticinae</taxon>
        <taxon>Triticum</taxon>
    </lineage>
</organism>
<reference evidence="2" key="1">
    <citation type="journal article" date="2013" name="Nature">
        <title>Draft genome of the wheat A-genome progenitor Triticum urartu.</title>
        <authorList>
            <person name="Ling H.Q."/>
            <person name="Zhao S."/>
            <person name="Liu D."/>
            <person name="Wang J."/>
            <person name="Sun H."/>
            <person name="Zhang C."/>
            <person name="Fan H."/>
            <person name="Li D."/>
            <person name="Dong L."/>
            <person name="Tao Y."/>
            <person name="Gao C."/>
            <person name="Wu H."/>
            <person name="Li Y."/>
            <person name="Cui Y."/>
            <person name="Guo X."/>
            <person name="Zheng S."/>
            <person name="Wang B."/>
            <person name="Yu K."/>
            <person name="Liang Q."/>
            <person name="Yang W."/>
            <person name="Lou X."/>
            <person name="Chen J."/>
            <person name="Feng M."/>
            <person name="Jian J."/>
            <person name="Zhang X."/>
            <person name="Luo G."/>
            <person name="Jiang Y."/>
            <person name="Liu J."/>
            <person name="Wang Z."/>
            <person name="Sha Y."/>
            <person name="Zhang B."/>
            <person name="Wu H."/>
            <person name="Tang D."/>
            <person name="Shen Q."/>
            <person name="Xue P."/>
            <person name="Zou S."/>
            <person name="Wang X."/>
            <person name="Liu X."/>
            <person name="Wang F."/>
            <person name="Yang Y."/>
            <person name="An X."/>
            <person name="Dong Z."/>
            <person name="Zhang K."/>
            <person name="Zhang X."/>
            <person name="Luo M.C."/>
            <person name="Dvorak J."/>
            <person name="Tong Y."/>
            <person name="Wang J."/>
            <person name="Yang H."/>
            <person name="Li Z."/>
            <person name="Wang D."/>
            <person name="Zhang A."/>
            <person name="Wang J."/>
        </authorList>
    </citation>
    <scope>NUCLEOTIDE SEQUENCE</scope>
    <source>
        <strain evidence="2">cv. G1812</strain>
    </source>
</reference>
<reference evidence="1" key="3">
    <citation type="submission" date="2022-06" db="UniProtKB">
        <authorList>
            <consortium name="EnsemblPlants"/>
        </authorList>
    </citation>
    <scope>IDENTIFICATION</scope>
</reference>
<dbReference type="EnsemblPlants" id="TuG1812G0500000465.01.T01">
    <property type="protein sequence ID" value="TuG1812G0500000465.01.T01.cds425694"/>
    <property type="gene ID" value="TuG1812G0500000465.01"/>
</dbReference>
<accession>A0A8R7Q8A7</accession>
<evidence type="ECO:0000313" key="1">
    <source>
        <dbReference type="EnsemblPlants" id="TuG1812G0500000465.01.T01.cds425694"/>
    </source>
</evidence>
<reference evidence="1" key="2">
    <citation type="submission" date="2018-03" db="EMBL/GenBank/DDBJ databases">
        <title>The Triticum urartu genome reveals the dynamic nature of wheat genome evolution.</title>
        <authorList>
            <person name="Ling H."/>
            <person name="Ma B."/>
            <person name="Shi X."/>
            <person name="Liu H."/>
            <person name="Dong L."/>
            <person name="Sun H."/>
            <person name="Cao Y."/>
            <person name="Gao Q."/>
            <person name="Zheng S."/>
            <person name="Li Y."/>
            <person name="Yu Y."/>
            <person name="Du H."/>
            <person name="Qi M."/>
            <person name="Li Y."/>
            <person name="Yu H."/>
            <person name="Cui Y."/>
            <person name="Wang N."/>
            <person name="Chen C."/>
            <person name="Wu H."/>
            <person name="Zhao Y."/>
            <person name="Zhang J."/>
            <person name="Li Y."/>
            <person name="Zhou W."/>
            <person name="Zhang B."/>
            <person name="Hu W."/>
            <person name="Eijk M."/>
            <person name="Tang J."/>
            <person name="Witsenboer H."/>
            <person name="Zhao S."/>
            <person name="Li Z."/>
            <person name="Zhang A."/>
            <person name="Wang D."/>
            <person name="Liang C."/>
        </authorList>
    </citation>
    <scope>NUCLEOTIDE SEQUENCE [LARGE SCALE GENOMIC DNA]</scope>
    <source>
        <strain evidence="1">cv. G1812</strain>
    </source>
</reference>
<proteinExistence type="predicted"/>
<evidence type="ECO:0000313" key="2">
    <source>
        <dbReference type="Proteomes" id="UP000015106"/>
    </source>
</evidence>
<protein>
    <submittedName>
        <fullName evidence="1">Uncharacterized protein</fullName>
    </submittedName>
</protein>
<sequence length="34" mass="4058">MVYQQPHENHPRSKPKEVCMVYQPTALGRIMLFQ</sequence>
<name>A0A8R7Q8A7_TRIUA</name>